<sequence>MKRNKHHSPEIRKQQILLASEIVLLKEGIESFTIDQVVFHAQIAKGTVYKYYKNKDHLFAELAVKSVEMLYQYFRTAVADIESPIQKLQSVIKSCYRFYHDYPQYYGLLNYFERKEVDAVQRGRYQKISFELQSFIEKIIDEGKAMGEISGKVPTQSIDYIIWSGTIGMIQFIESKKELIPDLKVINQEKLIHDFALIITSGLRI</sequence>
<evidence type="ECO:0000313" key="4">
    <source>
        <dbReference type="EMBL" id="REG78373.1"/>
    </source>
</evidence>
<reference evidence="4 5" key="1">
    <citation type="submission" date="2018-08" db="EMBL/GenBank/DDBJ databases">
        <title>Genomic Encyclopedia of Archaeal and Bacterial Type Strains, Phase II (KMG-II): from individual species to whole genera.</title>
        <authorList>
            <person name="Goeker M."/>
        </authorList>
    </citation>
    <scope>NUCLEOTIDE SEQUENCE [LARGE SCALE GENOMIC DNA]</scope>
    <source>
        <strain evidence="4 5">DSM 15986</strain>
    </source>
</reference>
<dbReference type="PANTHER" id="PTHR43479:SF11">
    <property type="entry name" value="ACREF_ENVCD OPERON REPRESSOR-RELATED"/>
    <property type="match status" value="1"/>
</dbReference>
<accession>A0A3E0D7A3</accession>
<organism evidence="4 5">
    <name type="scientific">Algoriphagus antarcticus</name>
    <dbReference type="NCBI Taxonomy" id="238540"/>
    <lineage>
        <taxon>Bacteria</taxon>
        <taxon>Pseudomonadati</taxon>
        <taxon>Bacteroidota</taxon>
        <taxon>Cytophagia</taxon>
        <taxon>Cytophagales</taxon>
        <taxon>Cyclobacteriaceae</taxon>
        <taxon>Algoriphagus</taxon>
    </lineage>
</organism>
<protein>
    <submittedName>
        <fullName evidence="4">TetR family transcriptional regulator</fullName>
    </submittedName>
</protein>
<dbReference type="InterPro" id="IPR001647">
    <property type="entry name" value="HTH_TetR"/>
</dbReference>
<dbReference type="Gene3D" id="1.10.10.60">
    <property type="entry name" value="Homeodomain-like"/>
    <property type="match status" value="1"/>
</dbReference>
<comment type="caution">
    <text evidence="4">The sequence shown here is derived from an EMBL/GenBank/DDBJ whole genome shotgun (WGS) entry which is preliminary data.</text>
</comment>
<gene>
    <name evidence="4" type="ORF">C8N25_13515</name>
</gene>
<dbReference type="InterPro" id="IPR036271">
    <property type="entry name" value="Tet_transcr_reg_TetR-rel_C_sf"/>
</dbReference>
<evidence type="ECO:0000256" key="2">
    <source>
        <dbReference type="PROSITE-ProRule" id="PRU00335"/>
    </source>
</evidence>
<keyword evidence="1 2" id="KW-0238">DNA-binding</keyword>
<dbReference type="OrthoDB" id="594604at2"/>
<evidence type="ECO:0000256" key="1">
    <source>
        <dbReference type="ARBA" id="ARBA00023125"/>
    </source>
</evidence>
<name>A0A3E0D7A3_9BACT</name>
<dbReference type="InterPro" id="IPR050624">
    <property type="entry name" value="HTH-type_Tx_Regulator"/>
</dbReference>
<dbReference type="SUPFAM" id="SSF46689">
    <property type="entry name" value="Homeodomain-like"/>
    <property type="match status" value="1"/>
</dbReference>
<keyword evidence="5" id="KW-1185">Reference proteome</keyword>
<dbReference type="RefSeq" id="WP_086541899.1">
    <property type="nucleotide sequence ID" value="NZ_MSSW01000033.1"/>
</dbReference>
<dbReference type="Proteomes" id="UP000256405">
    <property type="component" value="Unassembled WGS sequence"/>
</dbReference>
<dbReference type="InterPro" id="IPR009057">
    <property type="entry name" value="Homeodomain-like_sf"/>
</dbReference>
<evidence type="ECO:0000313" key="5">
    <source>
        <dbReference type="Proteomes" id="UP000256405"/>
    </source>
</evidence>
<dbReference type="GO" id="GO:0003677">
    <property type="term" value="F:DNA binding"/>
    <property type="evidence" value="ECO:0007669"/>
    <property type="project" value="UniProtKB-UniRule"/>
</dbReference>
<dbReference type="EMBL" id="QUNF01000035">
    <property type="protein sequence ID" value="REG78373.1"/>
    <property type="molecule type" value="Genomic_DNA"/>
</dbReference>
<proteinExistence type="predicted"/>
<dbReference type="SUPFAM" id="SSF48498">
    <property type="entry name" value="Tetracyclin repressor-like, C-terminal domain"/>
    <property type="match status" value="1"/>
</dbReference>
<dbReference type="AlphaFoldDB" id="A0A3E0D7A3"/>
<dbReference type="Gene3D" id="1.10.357.10">
    <property type="entry name" value="Tetracycline Repressor, domain 2"/>
    <property type="match status" value="1"/>
</dbReference>
<dbReference type="PANTHER" id="PTHR43479">
    <property type="entry name" value="ACREF/ENVCD OPERON REPRESSOR-RELATED"/>
    <property type="match status" value="1"/>
</dbReference>
<dbReference type="PROSITE" id="PS50977">
    <property type="entry name" value="HTH_TETR_2"/>
    <property type="match status" value="1"/>
</dbReference>
<feature type="DNA-binding region" description="H-T-H motif" evidence="2">
    <location>
        <begin position="33"/>
        <end position="52"/>
    </location>
</feature>
<dbReference type="Pfam" id="PF00440">
    <property type="entry name" value="TetR_N"/>
    <property type="match status" value="1"/>
</dbReference>
<evidence type="ECO:0000259" key="3">
    <source>
        <dbReference type="PROSITE" id="PS50977"/>
    </source>
</evidence>
<feature type="domain" description="HTH tetR-type" evidence="3">
    <location>
        <begin position="10"/>
        <end position="70"/>
    </location>
</feature>